<name>A0A7X6L1L2_9NOCA</name>
<evidence type="ECO:0000256" key="1">
    <source>
        <dbReference type="ARBA" id="ARBA00004651"/>
    </source>
</evidence>
<dbReference type="GO" id="GO:0005886">
    <property type="term" value="C:plasma membrane"/>
    <property type="evidence" value="ECO:0007669"/>
    <property type="project" value="UniProtKB-SubCell"/>
</dbReference>
<keyword evidence="2" id="KW-1003">Cell membrane</keyword>
<dbReference type="InterPro" id="IPR018584">
    <property type="entry name" value="GT87"/>
</dbReference>
<dbReference type="AlphaFoldDB" id="A0A7X6L1L2"/>
<gene>
    <name evidence="9" type="ORF">HGB38_07560</name>
</gene>
<evidence type="ECO:0000256" key="6">
    <source>
        <dbReference type="ARBA" id="ARBA00023136"/>
    </source>
</evidence>
<comment type="caution">
    <text evidence="9">The sequence shown here is derived from an EMBL/GenBank/DDBJ whole genome shotgun (WGS) entry which is preliminary data.</text>
</comment>
<feature type="transmembrane region" description="Helical" evidence="8">
    <location>
        <begin position="246"/>
        <end position="270"/>
    </location>
</feature>
<dbReference type="Proteomes" id="UP000540698">
    <property type="component" value="Unassembled WGS sequence"/>
</dbReference>
<keyword evidence="10" id="KW-1185">Reference proteome</keyword>
<comment type="similarity">
    <text evidence="7">Belongs to the glycosyltransferase 87 family.</text>
</comment>
<evidence type="ECO:0000256" key="3">
    <source>
        <dbReference type="ARBA" id="ARBA00022679"/>
    </source>
</evidence>
<keyword evidence="3" id="KW-0808">Transferase</keyword>
<evidence type="ECO:0000256" key="7">
    <source>
        <dbReference type="ARBA" id="ARBA00024033"/>
    </source>
</evidence>
<sequence length="396" mass="41826">MVTRLLMVVFTGVTVLPHSVWDASAADLTLYREWAEIIVGRSVFPLDDERWQYPPGAGVLLAVPWLLGGGFAYNWLFFALVAAADASVLSLLIGAARADGRAVAQTGPWVWTVGVALLGRLCYGRFDLIVAATAAAALLWSTRRPALAGAAAAAGVLLKVWPVVVLLGLRRRTLWRMSAVAAGAGLTASVGLTALGPGAWSFLQFQSERGLQIESAAATPLLIARLVNGGWTIVHRYGADELSGPAVSAAARGCVAATVVGGAILLFTWWRMRPPAADLALAAVLLALVTSRVLSPQYLVWAVAVAAVCALDSRTTQRPVVMLVLATALLSQVEFPFVYDRVATGSWPGVIVLALRNGLLLCATVWSVARLRGGGTRTLREYPPRSVGRPTAASSR</sequence>
<feature type="transmembrane region" description="Helical" evidence="8">
    <location>
        <begin position="75"/>
        <end position="96"/>
    </location>
</feature>
<evidence type="ECO:0000256" key="8">
    <source>
        <dbReference type="SAM" id="Phobius"/>
    </source>
</evidence>
<reference evidence="9 10" key="1">
    <citation type="submission" date="2020-04" db="EMBL/GenBank/DDBJ databases">
        <title>MicrobeNet Type strains.</title>
        <authorList>
            <person name="Nicholson A.C."/>
        </authorList>
    </citation>
    <scope>NUCLEOTIDE SEQUENCE [LARGE SCALE GENOMIC DNA]</scope>
    <source>
        <strain evidence="9 10">DSM 44956</strain>
    </source>
</reference>
<keyword evidence="5 8" id="KW-1133">Transmembrane helix</keyword>
<evidence type="ECO:0000313" key="10">
    <source>
        <dbReference type="Proteomes" id="UP000540698"/>
    </source>
</evidence>
<accession>A0A7X6L1L2</accession>
<feature type="transmembrane region" description="Helical" evidence="8">
    <location>
        <begin position="108"/>
        <end position="126"/>
    </location>
</feature>
<organism evidence="9 10">
    <name type="scientific">Nocardia gamkensis</name>
    <dbReference type="NCBI Taxonomy" id="352869"/>
    <lineage>
        <taxon>Bacteria</taxon>
        <taxon>Bacillati</taxon>
        <taxon>Actinomycetota</taxon>
        <taxon>Actinomycetes</taxon>
        <taxon>Mycobacteriales</taxon>
        <taxon>Nocardiaceae</taxon>
        <taxon>Nocardia</taxon>
    </lineage>
</organism>
<dbReference type="RefSeq" id="WP_157114022.1">
    <property type="nucleotide sequence ID" value="NZ_JAAXOS010000003.1"/>
</dbReference>
<evidence type="ECO:0000256" key="2">
    <source>
        <dbReference type="ARBA" id="ARBA00022475"/>
    </source>
</evidence>
<feature type="transmembrane region" description="Helical" evidence="8">
    <location>
        <begin position="146"/>
        <end position="167"/>
    </location>
</feature>
<protein>
    <submittedName>
        <fullName evidence="9">DUF2029 domain-containing protein</fullName>
    </submittedName>
</protein>
<dbReference type="EMBL" id="JAAXOS010000003">
    <property type="protein sequence ID" value="NKY26075.1"/>
    <property type="molecule type" value="Genomic_DNA"/>
</dbReference>
<feature type="transmembrane region" description="Helical" evidence="8">
    <location>
        <begin position="282"/>
        <end position="308"/>
    </location>
</feature>
<comment type="subcellular location">
    <subcellularLocation>
        <location evidence="1">Cell membrane</location>
        <topology evidence="1">Multi-pass membrane protein</topology>
    </subcellularLocation>
</comment>
<dbReference type="Pfam" id="PF09594">
    <property type="entry name" value="GT87"/>
    <property type="match status" value="1"/>
</dbReference>
<keyword evidence="4 8" id="KW-0812">Transmembrane</keyword>
<feature type="transmembrane region" description="Helical" evidence="8">
    <location>
        <begin position="179"/>
        <end position="203"/>
    </location>
</feature>
<feature type="transmembrane region" description="Helical" evidence="8">
    <location>
        <begin position="345"/>
        <end position="369"/>
    </location>
</feature>
<evidence type="ECO:0000313" key="9">
    <source>
        <dbReference type="EMBL" id="NKY26075.1"/>
    </source>
</evidence>
<keyword evidence="6 8" id="KW-0472">Membrane</keyword>
<proteinExistence type="inferred from homology"/>
<evidence type="ECO:0000256" key="5">
    <source>
        <dbReference type="ARBA" id="ARBA00022989"/>
    </source>
</evidence>
<dbReference type="GO" id="GO:0016758">
    <property type="term" value="F:hexosyltransferase activity"/>
    <property type="evidence" value="ECO:0007669"/>
    <property type="project" value="InterPro"/>
</dbReference>
<evidence type="ECO:0000256" key="4">
    <source>
        <dbReference type="ARBA" id="ARBA00022692"/>
    </source>
</evidence>